<organism evidence="1 2">
    <name type="scientific">Neorhizobium galegae bv. orientalis str. HAMBI 540</name>
    <dbReference type="NCBI Taxonomy" id="1028800"/>
    <lineage>
        <taxon>Bacteria</taxon>
        <taxon>Pseudomonadati</taxon>
        <taxon>Pseudomonadota</taxon>
        <taxon>Alphaproteobacteria</taxon>
        <taxon>Hyphomicrobiales</taxon>
        <taxon>Rhizobiaceae</taxon>
        <taxon>Rhizobium/Agrobacterium group</taxon>
        <taxon>Neorhizobium</taxon>
    </lineage>
</organism>
<dbReference type="GeneID" id="24261094"/>
<evidence type="ECO:0000313" key="1">
    <source>
        <dbReference type="EMBL" id="CDN50852.1"/>
    </source>
</evidence>
<geneLocation type="plasmid" evidence="2">
    <name>II</name>
</geneLocation>
<dbReference type="HOGENOM" id="CLU_182236_1_0_5"/>
<protein>
    <submittedName>
        <fullName evidence="1">Uncharacterized protein</fullName>
    </submittedName>
</protein>
<dbReference type="AlphaFoldDB" id="A0A068SX55"/>
<dbReference type="EMBL" id="HG938354">
    <property type="protein sequence ID" value="CDN50852.1"/>
    <property type="molecule type" value="Genomic_DNA"/>
</dbReference>
<dbReference type="eggNOG" id="ENOG5030KK1">
    <property type="taxonomic scope" value="Bacteria"/>
</dbReference>
<name>A0A068SX55_NEOGA</name>
<dbReference type="OrthoDB" id="7571049at2"/>
<accession>A0A068SX55</accession>
<proteinExistence type="predicted"/>
<reference evidence="2" key="1">
    <citation type="journal article" date="2014" name="BMC Genomics">
        <title>Genome sequencing of two Neorhizobium galegae strains reveals a noeT gene responsible for the unusual acetylation of the nodulation factors.</title>
        <authorList>
            <person name="Osterman J."/>
            <person name="Marsh J."/>
            <person name="Laine P.K."/>
            <person name="Zeng Z."/>
            <person name="Alatalo E."/>
            <person name="Sullivan J.T."/>
            <person name="Young J.P."/>
            <person name="Thomas-Oates J."/>
            <person name="Paulin L."/>
            <person name="Lindstrom K."/>
        </authorList>
    </citation>
    <scope>NUCLEOTIDE SEQUENCE [LARGE SCALE GENOMIC DNA]</scope>
    <source>
        <strain evidence="2">HAMBI 540</strain>
    </source>
</reference>
<keyword evidence="1" id="KW-0614">Plasmid</keyword>
<evidence type="ECO:0000313" key="2">
    <source>
        <dbReference type="Proteomes" id="UP000028181"/>
    </source>
</evidence>
<sequence length="85" mass="10113">MTSPLFKILRRLDDANIHYFIERYQPDTVDITATVVGQRIEITVFEDDRVWISRFVGHETIEDEDILNEIIDQEIRAGQDTREKY</sequence>
<gene>
    <name evidence="1" type="ORF">RG540_PA01730</name>
</gene>
<dbReference type="PATRIC" id="fig|1028800.3.peg.4782"/>
<dbReference type="KEGG" id="ngg:RG540_PA01730"/>
<dbReference type="RefSeq" id="WP_041363953.1">
    <property type="nucleotide sequence ID" value="NZ_HG938354.1"/>
</dbReference>
<keyword evidence="2" id="KW-1185">Reference proteome</keyword>
<dbReference type="Proteomes" id="UP000028181">
    <property type="component" value="Plasmid pHAMBI540a"/>
</dbReference>